<feature type="transmembrane region" description="Helical" evidence="1">
    <location>
        <begin position="84"/>
        <end position="104"/>
    </location>
</feature>
<evidence type="ECO:0000313" key="4">
    <source>
        <dbReference type="Proteomes" id="UP000298030"/>
    </source>
</evidence>
<feature type="domain" description="DUF6534" evidence="2">
    <location>
        <begin position="162"/>
        <end position="266"/>
    </location>
</feature>
<organism evidence="3 4">
    <name type="scientific">Coprinellus micaceus</name>
    <name type="common">Glistening ink-cap mushroom</name>
    <name type="synonym">Coprinus micaceus</name>
    <dbReference type="NCBI Taxonomy" id="71717"/>
    <lineage>
        <taxon>Eukaryota</taxon>
        <taxon>Fungi</taxon>
        <taxon>Dikarya</taxon>
        <taxon>Basidiomycota</taxon>
        <taxon>Agaricomycotina</taxon>
        <taxon>Agaricomycetes</taxon>
        <taxon>Agaricomycetidae</taxon>
        <taxon>Agaricales</taxon>
        <taxon>Agaricineae</taxon>
        <taxon>Psathyrellaceae</taxon>
        <taxon>Coprinellus</taxon>
    </lineage>
</organism>
<feature type="transmembrane region" description="Helical" evidence="1">
    <location>
        <begin position="150"/>
        <end position="175"/>
    </location>
</feature>
<dbReference type="PANTHER" id="PTHR40465:SF1">
    <property type="entry name" value="DUF6534 DOMAIN-CONTAINING PROTEIN"/>
    <property type="match status" value="1"/>
</dbReference>
<dbReference type="InterPro" id="IPR045339">
    <property type="entry name" value="DUF6534"/>
</dbReference>
<feature type="transmembrane region" description="Helical" evidence="1">
    <location>
        <begin position="116"/>
        <end position="138"/>
    </location>
</feature>
<feature type="transmembrane region" description="Helical" evidence="1">
    <location>
        <begin position="6"/>
        <end position="31"/>
    </location>
</feature>
<keyword evidence="1" id="KW-0812">Transmembrane</keyword>
<evidence type="ECO:0000313" key="3">
    <source>
        <dbReference type="EMBL" id="TEB18572.1"/>
    </source>
</evidence>
<feature type="transmembrane region" description="Helical" evidence="1">
    <location>
        <begin position="43"/>
        <end position="64"/>
    </location>
</feature>
<dbReference type="AlphaFoldDB" id="A0A4Y7SAS3"/>
<keyword evidence="4" id="KW-1185">Reference proteome</keyword>
<proteinExistence type="predicted"/>
<feature type="transmembrane region" description="Helical" evidence="1">
    <location>
        <begin position="242"/>
        <end position="263"/>
    </location>
</feature>
<gene>
    <name evidence="3" type="ORF">FA13DRAFT_589107</name>
</gene>
<keyword evidence="1" id="KW-1133">Transmembrane helix</keyword>
<feature type="transmembrane region" description="Helical" evidence="1">
    <location>
        <begin position="213"/>
        <end position="236"/>
    </location>
</feature>
<evidence type="ECO:0000256" key="1">
    <source>
        <dbReference type="SAM" id="Phobius"/>
    </source>
</evidence>
<dbReference type="EMBL" id="QPFP01000243">
    <property type="protein sequence ID" value="TEB18572.1"/>
    <property type="molecule type" value="Genomic_DNA"/>
</dbReference>
<dbReference type="Pfam" id="PF20152">
    <property type="entry name" value="DUF6534"/>
    <property type="match status" value="1"/>
</dbReference>
<accession>A0A4Y7SAS3</accession>
<sequence>MHDEALGAVLSACTIGVFLFGVQTIQTLTYYRRGHSDPLYLKMAVFLMWLLEFTHSSIVFTLVYKCFITYFGDPDGFSKAQRFLRINGVIAVLIAAVSQSYSAWRLHQLQTTKSWIIPSICWVASVLRFVIYVAAVARSTTPMSFMQTKVWRICAIFVGVLALVADSLIATGLMLELWTRRHGNPILSQSQALAMDVEDPFAPRPLALVIDRIILICFSTNLMTCLSTLAAIILFYGTTTMYWMPVSYIASRLFSICFISLILQSRRLKNPRRVPGTIPPNQPQIPLQAFGNPRSSLVAITPILCVSLWNANVVKNEAQPSDLEAGLPEFIDPSTSVVTTIEDVVTETVQETNPVGTVPS</sequence>
<dbReference type="Proteomes" id="UP000298030">
    <property type="component" value="Unassembled WGS sequence"/>
</dbReference>
<dbReference type="PANTHER" id="PTHR40465">
    <property type="entry name" value="CHROMOSOME 1, WHOLE GENOME SHOTGUN SEQUENCE"/>
    <property type="match status" value="1"/>
</dbReference>
<name>A0A4Y7SAS3_COPMI</name>
<reference evidence="3 4" key="1">
    <citation type="journal article" date="2019" name="Nat. Ecol. Evol.">
        <title>Megaphylogeny resolves global patterns of mushroom evolution.</title>
        <authorList>
            <person name="Varga T."/>
            <person name="Krizsan K."/>
            <person name="Foldi C."/>
            <person name="Dima B."/>
            <person name="Sanchez-Garcia M."/>
            <person name="Sanchez-Ramirez S."/>
            <person name="Szollosi G.J."/>
            <person name="Szarkandi J.G."/>
            <person name="Papp V."/>
            <person name="Albert L."/>
            <person name="Andreopoulos W."/>
            <person name="Angelini C."/>
            <person name="Antonin V."/>
            <person name="Barry K.W."/>
            <person name="Bougher N.L."/>
            <person name="Buchanan P."/>
            <person name="Buyck B."/>
            <person name="Bense V."/>
            <person name="Catcheside P."/>
            <person name="Chovatia M."/>
            <person name="Cooper J."/>
            <person name="Damon W."/>
            <person name="Desjardin D."/>
            <person name="Finy P."/>
            <person name="Geml J."/>
            <person name="Haridas S."/>
            <person name="Hughes K."/>
            <person name="Justo A."/>
            <person name="Karasinski D."/>
            <person name="Kautmanova I."/>
            <person name="Kiss B."/>
            <person name="Kocsube S."/>
            <person name="Kotiranta H."/>
            <person name="LaButti K.M."/>
            <person name="Lechner B.E."/>
            <person name="Liimatainen K."/>
            <person name="Lipzen A."/>
            <person name="Lukacs Z."/>
            <person name="Mihaltcheva S."/>
            <person name="Morgado L.N."/>
            <person name="Niskanen T."/>
            <person name="Noordeloos M.E."/>
            <person name="Ohm R.A."/>
            <person name="Ortiz-Santana B."/>
            <person name="Ovrebo C."/>
            <person name="Racz N."/>
            <person name="Riley R."/>
            <person name="Savchenko A."/>
            <person name="Shiryaev A."/>
            <person name="Soop K."/>
            <person name="Spirin V."/>
            <person name="Szebenyi C."/>
            <person name="Tomsovsky M."/>
            <person name="Tulloss R.E."/>
            <person name="Uehling J."/>
            <person name="Grigoriev I.V."/>
            <person name="Vagvolgyi C."/>
            <person name="Papp T."/>
            <person name="Martin F.M."/>
            <person name="Miettinen O."/>
            <person name="Hibbett D.S."/>
            <person name="Nagy L.G."/>
        </authorList>
    </citation>
    <scope>NUCLEOTIDE SEQUENCE [LARGE SCALE GENOMIC DNA]</scope>
    <source>
        <strain evidence="3 4">FP101781</strain>
    </source>
</reference>
<evidence type="ECO:0000259" key="2">
    <source>
        <dbReference type="Pfam" id="PF20152"/>
    </source>
</evidence>
<comment type="caution">
    <text evidence="3">The sequence shown here is derived from an EMBL/GenBank/DDBJ whole genome shotgun (WGS) entry which is preliminary data.</text>
</comment>
<dbReference type="OrthoDB" id="3048152at2759"/>
<protein>
    <recommendedName>
        <fullName evidence="2">DUF6534 domain-containing protein</fullName>
    </recommendedName>
</protein>
<keyword evidence="1" id="KW-0472">Membrane</keyword>